<dbReference type="PROSITE" id="PS00107">
    <property type="entry name" value="PROTEIN_KINASE_ATP"/>
    <property type="match status" value="1"/>
</dbReference>
<evidence type="ECO:0000256" key="6">
    <source>
        <dbReference type="PROSITE-ProRule" id="PRU10141"/>
    </source>
</evidence>
<dbReference type="Proteomes" id="UP000284657">
    <property type="component" value="Unassembled WGS sequence"/>
</dbReference>
<feature type="transmembrane region" description="Helical" evidence="8">
    <location>
        <begin position="1382"/>
        <end position="1406"/>
    </location>
</feature>
<protein>
    <submittedName>
        <fullName evidence="12">Uncharacterized protein</fullName>
    </submittedName>
</protein>
<feature type="domain" description="EF-hand" evidence="10">
    <location>
        <begin position="159"/>
        <end position="194"/>
    </location>
</feature>
<evidence type="ECO:0000256" key="5">
    <source>
        <dbReference type="PROSITE-ProRule" id="PRU00235"/>
    </source>
</evidence>
<organism evidence="12 13">
    <name type="scientific">Phytophthora kernoviae</name>
    <dbReference type="NCBI Taxonomy" id="325452"/>
    <lineage>
        <taxon>Eukaryota</taxon>
        <taxon>Sar</taxon>
        <taxon>Stramenopiles</taxon>
        <taxon>Oomycota</taxon>
        <taxon>Peronosporomycetes</taxon>
        <taxon>Peronosporales</taxon>
        <taxon>Peronosporaceae</taxon>
        <taxon>Phytophthora</taxon>
    </lineage>
</organism>
<dbReference type="Gene3D" id="3.30.200.20">
    <property type="entry name" value="Phosphorylase Kinase, domain 1"/>
    <property type="match status" value="1"/>
</dbReference>
<evidence type="ECO:0000313" key="12">
    <source>
        <dbReference type="EMBL" id="RLN63050.1"/>
    </source>
</evidence>
<dbReference type="Pfam" id="PF00069">
    <property type="entry name" value="Pkinase"/>
    <property type="match status" value="1"/>
</dbReference>
<dbReference type="InterPro" id="IPR017441">
    <property type="entry name" value="Protein_kinase_ATP_BS"/>
</dbReference>
<feature type="repeat" description="RCC1" evidence="5">
    <location>
        <begin position="303"/>
        <end position="360"/>
    </location>
</feature>
<dbReference type="InterPro" id="IPR018247">
    <property type="entry name" value="EF_Hand_1_Ca_BS"/>
</dbReference>
<dbReference type="PROSITE" id="PS50222">
    <property type="entry name" value="EF_HAND_2"/>
    <property type="match status" value="4"/>
</dbReference>
<feature type="compositionally biased region" description="Low complexity" evidence="7">
    <location>
        <begin position="693"/>
        <end position="702"/>
    </location>
</feature>
<dbReference type="InterPro" id="IPR008271">
    <property type="entry name" value="Ser/Thr_kinase_AS"/>
</dbReference>
<keyword evidence="2" id="KW-0106">Calcium</keyword>
<sequence>MNLELFGADSDESDDEATIERYAKEGDEEMDEEEAAEAEKRKVALPPEELFKKYDTDGSGNISASEFLAMLPDLGFSMSAAKALRIFRKCDTDGGGEIDLAEFKMAMFAVDPVSGNTLGFSPSTLLGPRDAFELFDEDGTGQIDELEFADVLEYFGMDVGDGKQEKIFKKYDKDKSGYIDYNEFRSMWVSLIDDIQNEEELAKLFFEDREFLEGIRDPDVGAREEEQLEIEARQNEENQRYERIVLTKLELLGESCSSKTLSLSLQLEEKISGGPPLHSPRGTVAVTNVSAGGSHVALLMQDGSLYTCGIGASGRLGLQQSDQGVICFDANHPQRVEAFDALSLRQVSCSFSHSAAIDSDGALYTWGSACNGKLGVGIIEDEYKQYSLTPLLVKFPGKRKIRSMEDKPWWEVDLGQPAVIERIRLWNRTDEPLDPSKSRAEYSGRLYPCWILVSEFAFKDLEGKEGLRAAKVQSSAFELFRNNQRMTEWLEVFGVYSAFKYVGRVGSVQCSADATLVIMPPTATQSILDEYYLRAIQADADHATILRQYDAYERSFRKFGRGASDILDGPCRLCRVFRECEICEFYVSANHSRRSGGSSDQKALPLRLVGDRMGLKELVNVALDEKAESAYHYTHSSSMLLNALRSKARTNSSQPPGGPSKKQRSIHDFFSQDKRHNKPRKARRSLEASAKGSTNSNNSTFTMTEEHEDEPVQKRIDYDTMDEESSEEQMPSASQSSDKGRGLLHPKPKKIDFTGCYSQRSEPDLEPTHTPVRFPCGLPPTPQGCYTPGLATPSQGIHQYSQDDMDFLTPRDQPVIPLSNPTTPSPLKKRPRLDSGADLIKEEEVQNLTQDMTHMDVRRAKHGPPSFSSQSSMDTGSPLNKRVNVVVNSKRRLRSNGEKAASFLSAESYVNPFAPESATDSGKKKLSRRKRRSFPSAWVGGKNGSPISKYLSDFSELGLIGSGSFSKVFKCMKKIDGWMYAVKKSKRHFRGKADTERALREVQALAALSCSNHVVRYFDAWIEDDLLYIQLEHLQGCSLAGFVNKHAPHKVPEETLCKLLCHLAQALYDMHSKKMVHMDVKLQNVLVAPGEIYKLGDLGTVAHLDGSMEITEGDNRYLSRELLEGNRNNLRAGDIFALGATIYELALGTTLSNGGEEWQKIRDGDLVMFRQYSNSLQHLIANMMHPDALQRPLAEDILQHEVPYEFPTLTEIKRSLPKECFEASVPLSLYYTVRALAIAVSLAFGLNYARALPTVETNVVLDVALCAGYILLQGIVFWGFFTIGHDAGHGAFSRYHLLNFVVGTFIHSLILTPFESWKLTHRHHHKNTGNIDRDEVFYPQRKADDHPLSRSSPAGLGFSWFIYLKEGYPPRKVNHFDPFEPLFVRQVAAVVISLITMFAVAALSIYLSYELGIKTMILYYYGPVFVFGSMLVITTFLHHNDEETPWYGDSEWTYVKGNLSSVDRSYGALINNLSHNIGTHQIHHLFPIIPHYKLVRATEAFHQAFPELVRKSDEPIIKAFYRTSLMFFHYGVVDQDAKIFTLKEAKTKAEAAAKTKAT</sequence>
<dbReference type="InterPro" id="IPR002048">
    <property type="entry name" value="EF_hand_dom"/>
</dbReference>
<dbReference type="PANTHER" id="PTHR32100">
    <property type="entry name" value="OMEGA-6 FATTY ACID DESATURASE, CHLOROPLASTIC"/>
    <property type="match status" value="1"/>
</dbReference>
<dbReference type="InterPro" id="IPR005804">
    <property type="entry name" value="FA_desaturase_dom"/>
</dbReference>
<feature type="domain" description="Protein kinase" evidence="9">
    <location>
        <begin position="954"/>
        <end position="1203"/>
    </location>
</feature>
<dbReference type="InterPro" id="IPR011992">
    <property type="entry name" value="EF-hand-dom_pair"/>
</dbReference>
<dbReference type="OrthoDB" id="5337378at2759"/>
<evidence type="ECO:0000256" key="3">
    <source>
        <dbReference type="ARBA" id="ARBA00022840"/>
    </source>
</evidence>
<dbReference type="Pfam" id="PF13499">
    <property type="entry name" value="EF-hand_7"/>
    <property type="match status" value="2"/>
</dbReference>
<gene>
    <name evidence="11" type="ORF">BBJ29_004194</name>
    <name evidence="12" type="ORF">BBP00_00004365</name>
</gene>
<reference evidence="13 14" key="1">
    <citation type="submission" date="2018-07" db="EMBL/GenBank/DDBJ databases">
        <title>Genome sequencing of oomycete isolates from Chile give support for New Zealand origin for Phytophthora kernoviae and make available the first Nothophytophthora sp. genome.</title>
        <authorList>
            <person name="Studholme D.J."/>
            <person name="Sanfuentes E."/>
            <person name="Panda P."/>
            <person name="Hill R."/>
            <person name="Sambles C."/>
            <person name="Grant M."/>
            <person name="Williams N.M."/>
            <person name="Mcdougal R.L."/>
        </authorList>
    </citation>
    <scope>NUCLEOTIDE SEQUENCE [LARGE SCALE GENOMIC DNA]</scope>
    <source>
        <strain evidence="12">Chile6</strain>
        <strain evidence="11">Chile7</strain>
    </source>
</reference>
<comment type="similarity">
    <text evidence="4">Belongs to the protein kinase superfamily. Ser/Thr protein kinase family. CDPK subfamily.</text>
</comment>
<feature type="domain" description="EF-hand" evidence="10">
    <location>
        <begin position="48"/>
        <end position="77"/>
    </location>
</feature>
<evidence type="ECO:0000256" key="8">
    <source>
        <dbReference type="SAM" id="Phobius"/>
    </source>
</evidence>
<feature type="transmembrane region" description="Helical" evidence="8">
    <location>
        <begin position="1260"/>
        <end position="1283"/>
    </location>
</feature>
<keyword evidence="3 6" id="KW-0067">ATP-binding</keyword>
<feature type="transmembrane region" description="Helical" evidence="8">
    <location>
        <begin position="1229"/>
        <end position="1248"/>
    </location>
</feature>
<dbReference type="Gene3D" id="2.60.120.260">
    <property type="entry name" value="Galactose-binding domain-like"/>
    <property type="match status" value="1"/>
</dbReference>
<keyword evidence="8" id="KW-0472">Membrane</keyword>
<dbReference type="GO" id="GO:0004672">
    <property type="term" value="F:protein kinase activity"/>
    <property type="evidence" value="ECO:0007669"/>
    <property type="project" value="InterPro"/>
</dbReference>
<keyword evidence="1 6" id="KW-0547">Nucleotide-binding</keyword>
<dbReference type="Proteomes" id="UP000277300">
    <property type="component" value="Unassembled WGS sequence"/>
</dbReference>
<evidence type="ECO:0000313" key="14">
    <source>
        <dbReference type="Proteomes" id="UP000284657"/>
    </source>
</evidence>
<evidence type="ECO:0000256" key="1">
    <source>
        <dbReference type="ARBA" id="ARBA00022741"/>
    </source>
</evidence>
<dbReference type="GO" id="GO:0016491">
    <property type="term" value="F:oxidoreductase activity"/>
    <property type="evidence" value="ECO:0007669"/>
    <property type="project" value="InterPro"/>
</dbReference>
<feature type="domain" description="EF-hand" evidence="10">
    <location>
        <begin position="78"/>
        <end position="113"/>
    </location>
</feature>
<dbReference type="Pfam" id="PF00487">
    <property type="entry name" value="FA_desaturase"/>
    <property type="match status" value="1"/>
</dbReference>
<dbReference type="SMART" id="SM00220">
    <property type="entry name" value="S_TKc"/>
    <property type="match status" value="1"/>
</dbReference>
<dbReference type="CDD" id="cd00051">
    <property type="entry name" value="EFh"/>
    <property type="match status" value="2"/>
</dbReference>
<evidence type="ECO:0000259" key="10">
    <source>
        <dbReference type="PROSITE" id="PS50222"/>
    </source>
</evidence>
<feature type="compositionally biased region" description="Acidic residues" evidence="7">
    <location>
        <begin position="26"/>
        <end position="36"/>
    </location>
</feature>
<feature type="domain" description="EF-hand" evidence="10">
    <location>
        <begin position="123"/>
        <end position="158"/>
    </location>
</feature>
<evidence type="ECO:0000256" key="4">
    <source>
        <dbReference type="ARBA" id="ARBA00024334"/>
    </source>
</evidence>
<evidence type="ECO:0000256" key="2">
    <source>
        <dbReference type="ARBA" id="ARBA00022837"/>
    </source>
</evidence>
<dbReference type="InterPro" id="IPR000719">
    <property type="entry name" value="Prot_kinase_dom"/>
</dbReference>
<dbReference type="Gene3D" id="2.130.10.30">
    <property type="entry name" value="Regulator of chromosome condensation 1/beta-lactamase-inhibitor protein II"/>
    <property type="match status" value="1"/>
</dbReference>
<feature type="region of interest" description="Disordered" evidence="7">
    <location>
        <begin position="647"/>
        <end position="750"/>
    </location>
</feature>
<dbReference type="InterPro" id="IPR011009">
    <property type="entry name" value="Kinase-like_dom_sf"/>
</dbReference>
<keyword evidence="8" id="KW-1133">Transmembrane helix</keyword>
<proteinExistence type="inferred from homology"/>
<dbReference type="CDD" id="cd03507">
    <property type="entry name" value="Delta12-FADS-like"/>
    <property type="match status" value="1"/>
</dbReference>
<dbReference type="PROSITE" id="PS50011">
    <property type="entry name" value="PROTEIN_KINASE_DOM"/>
    <property type="match status" value="1"/>
</dbReference>
<dbReference type="InterPro" id="IPR000408">
    <property type="entry name" value="Reg_chr_condens"/>
</dbReference>
<dbReference type="Gene3D" id="1.10.238.10">
    <property type="entry name" value="EF-hand"/>
    <property type="match status" value="2"/>
</dbReference>
<feature type="compositionally biased region" description="Polar residues" evidence="7">
    <location>
        <begin position="728"/>
        <end position="737"/>
    </location>
</feature>
<feature type="compositionally biased region" description="Basic and acidic residues" evidence="7">
    <location>
        <begin position="665"/>
        <end position="674"/>
    </location>
</feature>
<dbReference type="SUPFAM" id="SSF47473">
    <property type="entry name" value="EF-hand"/>
    <property type="match status" value="1"/>
</dbReference>
<feature type="compositionally biased region" description="Polar residues" evidence="7">
    <location>
        <begin position="866"/>
        <end position="878"/>
    </location>
</feature>
<comment type="caution">
    <text evidence="12">The sequence shown here is derived from an EMBL/GenBank/DDBJ whole genome shotgun (WGS) entry which is preliminary data.</text>
</comment>
<feature type="transmembrane region" description="Helical" evidence="8">
    <location>
        <begin position="1418"/>
        <end position="1437"/>
    </location>
</feature>
<dbReference type="Gene3D" id="1.10.510.10">
    <property type="entry name" value="Transferase(Phosphotransferase) domain 1"/>
    <property type="match status" value="1"/>
</dbReference>
<dbReference type="PROSITE" id="PS50012">
    <property type="entry name" value="RCC1_3"/>
    <property type="match status" value="1"/>
</dbReference>
<dbReference type="PROSITE" id="PS00018">
    <property type="entry name" value="EF_HAND_1"/>
    <property type="match status" value="4"/>
</dbReference>
<dbReference type="InterPro" id="IPR009091">
    <property type="entry name" value="RCC1/BLIP-II"/>
</dbReference>
<evidence type="ECO:0000313" key="13">
    <source>
        <dbReference type="Proteomes" id="UP000277300"/>
    </source>
</evidence>
<evidence type="ECO:0000256" key="7">
    <source>
        <dbReference type="SAM" id="MobiDB-lite"/>
    </source>
</evidence>
<keyword evidence="8" id="KW-0812">Transmembrane</keyword>
<dbReference type="FunFam" id="3.30.200.20:FF:000356">
    <property type="entry name" value="WEE protein kinase"/>
    <property type="match status" value="1"/>
</dbReference>
<evidence type="ECO:0000313" key="11">
    <source>
        <dbReference type="EMBL" id="RLN50489.1"/>
    </source>
</evidence>
<dbReference type="EMBL" id="MBAD02002019">
    <property type="protein sequence ID" value="RLN50489.1"/>
    <property type="molecule type" value="Genomic_DNA"/>
</dbReference>
<dbReference type="SMART" id="SM00054">
    <property type="entry name" value="EFh"/>
    <property type="match status" value="4"/>
</dbReference>
<dbReference type="SUPFAM" id="SSF56112">
    <property type="entry name" value="Protein kinase-like (PK-like)"/>
    <property type="match status" value="1"/>
</dbReference>
<dbReference type="InterPro" id="IPR012171">
    <property type="entry name" value="Fatty_acid_desaturase"/>
</dbReference>
<feature type="binding site" evidence="6">
    <location>
        <position position="984"/>
    </location>
    <ligand>
        <name>ATP</name>
        <dbReference type="ChEBI" id="CHEBI:30616"/>
    </ligand>
</feature>
<name>A0A3F2RRZ0_9STRA</name>
<dbReference type="GO" id="GO:0006629">
    <property type="term" value="P:lipid metabolic process"/>
    <property type="evidence" value="ECO:0007669"/>
    <property type="project" value="InterPro"/>
</dbReference>
<feature type="region of interest" description="Disordered" evidence="7">
    <location>
        <begin position="859"/>
        <end position="879"/>
    </location>
</feature>
<dbReference type="EMBL" id="MBDO02000105">
    <property type="protein sequence ID" value="RLN63050.1"/>
    <property type="molecule type" value="Genomic_DNA"/>
</dbReference>
<evidence type="ECO:0000259" key="9">
    <source>
        <dbReference type="PROSITE" id="PS50011"/>
    </source>
</evidence>
<dbReference type="Pfam" id="PF00415">
    <property type="entry name" value="RCC1"/>
    <property type="match status" value="2"/>
</dbReference>
<dbReference type="GO" id="GO:0005509">
    <property type="term" value="F:calcium ion binding"/>
    <property type="evidence" value="ECO:0007669"/>
    <property type="project" value="InterPro"/>
</dbReference>
<dbReference type="GO" id="GO:0005524">
    <property type="term" value="F:ATP binding"/>
    <property type="evidence" value="ECO:0007669"/>
    <property type="project" value="UniProtKB-UniRule"/>
</dbReference>
<feature type="region of interest" description="Disordered" evidence="7">
    <location>
        <begin position="22"/>
        <end position="42"/>
    </location>
</feature>
<dbReference type="PROSITE" id="PS00108">
    <property type="entry name" value="PROTEIN_KINASE_ST"/>
    <property type="match status" value="1"/>
</dbReference>
<dbReference type="SUPFAM" id="SSF50985">
    <property type="entry name" value="RCC1/BLIP-II"/>
    <property type="match status" value="1"/>
</dbReference>
<accession>A0A3F2RRZ0</accession>